<dbReference type="Proteomes" id="UP000537729">
    <property type="component" value="Unassembled WGS sequence"/>
</dbReference>
<protein>
    <submittedName>
        <fullName evidence="1">Uncharacterized protein</fullName>
    </submittedName>
</protein>
<name>A0A7Y1F8N3_PSEVE</name>
<comment type="caution">
    <text evidence="1">The sequence shown here is derived from an EMBL/GenBank/DDBJ whole genome shotgun (WGS) entry which is preliminary data.</text>
</comment>
<sequence>MTEEFKPFKRHDSVSLGMIKVVQALTAVVYTESKVNRDALEKQLRSNLEETKHGEVDVNLNLYRAPIEAALNVIAQIKASEAQG</sequence>
<dbReference type="RefSeq" id="WP_169884058.1">
    <property type="nucleotide sequence ID" value="NZ_JAAQWG010000010.1"/>
</dbReference>
<reference evidence="1 2" key="1">
    <citation type="journal article" date="2020" name="Front. Microbiol.">
        <title>Genetic Organization of the aprX-lipA2 Operon Affects the Proteolytic Potential of Pseudomonas Species in Milk.</title>
        <authorList>
            <person name="Maier C."/>
            <person name="Huptas C."/>
            <person name="von Neubeck M."/>
            <person name="Scherer S."/>
            <person name="Wenning M."/>
            <person name="Lucking G."/>
        </authorList>
    </citation>
    <scope>NUCLEOTIDE SEQUENCE [LARGE SCALE GENOMIC DNA]</scope>
    <source>
        <strain evidence="1 2">DSM 16272</strain>
    </source>
</reference>
<proteinExistence type="predicted"/>
<gene>
    <name evidence="1" type="ORF">HBO38_08625</name>
</gene>
<dbReference type="AlphaFoldDB" id="A0A7Y1F8N3"/>
<evidence type="ECO:0000313" key="1">
    <source>
        <dbReference type="EMBL" id="NMY08512.1"/>
    </source>
</evidence>
<accession>A0A7Y1F8N3</accession>
<evidence type="ECO:0000313" key="2">
    <source>
        <dbReference type="Proteomes" id="UP000537729"/>
    </source>
</evidence>
<dbReference type="EMBL" id="JAAQWG010000010">
    <property type="protein sequence ID" value="NMY08512.1"/>
    <property type="molecule type" value="Genomic_DNA"/>
</dbReference>
<organism evidence="1 2">
    <name type="scientific">Pseudomonas veronii</name>
    <dbReference type="NCBI Taxonomy" id="76761"/>
    <lineage>
        <taxon>Bacteria</taxon>
        <taxon>Pseudomonadati</taxon>
        <taxon>Pseudomonadota</taxon>
        <taxon>Gammaproteobacteria</taxon>
        <taxon>Pseudomonadales</taxon>
        <taxon>Pseudomonadaceae</taxon>
        <taxon>Pseudomonas</taxon>
    </lineage>
</organism>